<dbReference type="PANTHER" id="PTHR33170">
    <property type="entry name" value="DUF4283 DOMAIN-CONTAINING PROTEIN-RELATED"/>
    <property type="match status" value="1"/>
</dbReference>
<reference evidence="3" key="1">
    <citation type="journal article" date="2014" name="Science">
        <title>Ancient hybridizations among the ancestral genomes of bread wheat.</title>
        <authorList>
            <consortium name="International Wheat Genome Sequencing Consortium,"/>
            <person name="Marcussen T."/>
            <person name="Sandve S.R."/>
            <person name="Heier L."/>
            <person name="Spannagl M."/>
            <person name="Pfeifer M."/>
            <person name="Jakobsen K.S."/>
            <person name="Wulff B.B."/>
            <person name="Steuernagel B."/>
            <person name="Mayer K.F."/>
            <person name="Olsen O.A."/>
        </authorList>
    </citation>
    <scope>NUCLEOTIDE SEQUENCE [LARGE SCALE GENOMIC DNA]</scope>
    <source>
        <strain evidence="3">cv. AL8/78</strain>
    </source>
</reference>
<reference evidence="2" key="4">
    <citation type="submission" date="2019-03" db="UniProtKB">
        <authorList>
            <consortium name="EnsemblPlants"/>
        </authorList>
    </citation>
    <scope>IDENTIFICATION</scope>
</reference>
<protein>
    <recommendedName>
        <fullName evidence="4">DUF4283 domain-containing protein</fullName>
    </recommendedName>
</protein>
<dbReference type="AlphaFoldDB" id="A0A452YX03"/>
<dbReference type="PANTHER" id="PTHR33170:SF8">
    <property type="entry name" value="OS07G0485366 PROTEIN"/>
    <property type="match status" value="1"/>
</dbReference>
<dbReference type="Proteomes" id="UP000015105">
    <property type="component" value="Chromosome 1D"/>
</dbReference>
<keyword evidence="3" id="KW-1185">Reference proteome</keyword>
<reference evidence="2" key="5">
    <citation type="journal article" date="2021" name="G3 (Bethesda)">
        <title>Aegilops tauschii genome assembly Aet v5.0 features greater sequence contiguity and improved annotation.</title>
        <authorList>
            <person name="Wang L."/>
            <person name="Zhu T."/>
            <person name="Rodriguez J.C."/>
            <person name="Deal K.R."/>
            <person name="Dubcovsky J."/>
            <person name="McGuire P.E."/>
            <person name="Lux T."/>
            <person name="Spannagl M."/>
            <person name="Mayer K.F.X."/>
            <person name="Baldrich P."/>
            <person name="Meyers B.C."/>
            <person name="Huo N."/>
            <person name="Gu Y.Q."/>
            <person name="Zhou H."/>
            <person name="Devos K.M."/>
            <person name="Bennetzen J.L."/>
            <person name="Unver T."/>
            <person name="Budak H."/>
            <person name="Gulick P.J."/>
            <person name="Galiba G."/>
            <person name="Kalapos B."/>
            <person name="Nelson D.R."/>
            <person name="Li P."/>
            <person name="You F.M."/>
            <person name="Luo M.C."/>
            <person name="Dvorak J."/>
        </authorList>
    </citation>
    <scope>NUCLEOTIDE SEQUENCE [LARGE SCALE GENOMIC DNA]</scope>
    <source>
        <strain evidence="2">cv. AL8/78</strain>
    </source>
</reference>
<evidence type="ECO:0000256" key="1">
    <source>
        <dbReference type="SAM" id="MobiDB-lite"/>
    </source>
</evidence>
<dbReference type="Gramene" id="AET1Gv20557300.1">
    <property type="protein sequence ID" value="AET1Gv20557300.1"/>
    <property type="gene ID" value="AET1Gv20557300"/>
</dbReference>
<reference evidence="2" key="3">
    <citation type="journal article" date="2017" name="Nature">
        <title>Genome sequence of the progenitor of the wheat D genome Aegilops tauschii.</title>
        <authorList>
            <person name="Luo M.C."/>
            <person name="Gu Y.Q."/>
            <person name="Puiu D."/>
            <person name="Wang H."/>
            <person name="Twardziok S.O."/>
            <person name="Deal K.R."/>
            <person name="Huo N."/>
            <person name="Zhu T."/>
            <person name="Wang L."/>
            <person name="Wang Y."/>
            <person name="McGuire P.E."/>
            <person name="Liu S."/>
            <person name="Long H."/>
            <person name="Ramasamy R.K."/>
            <person name="Rodriguez J.C."/>
            <person name="Van S.L."/>
            <person name="Yuan L."/>
            <person name="Wang Z."/>
            <person name="Xia Z."/>
            <person name="Xiao L."/>
            <person name="Anderson O.D."/>
            <person name="Ouyang S."/>
            <person name="Liang Y."/>
            <person name="Zimin A.V."/>
            <person name="Pertea G."/>
            <person name="Qi P."/>
            <person name="Bennetzen J.L."/>
            <person name="Dai X."/>
            <person name="Dawson M.W."/>
            <person name="Muller H.G."/>
            <person name="Kugler K."/>
            <person name="Rivarola-Duarte L."/>
            <person name="Spannagl M."/>
            <person name="Mayer K.F.X."/>
            <person name="Lu F.H."/>
            <person name="Bevan M.W."/>
            <person name="Leroy P."/>
            <person name="Li P."/>
            <person name="You F.M."/>
            <person name="Sun Q."/>
            <person name="Liu Z."/>
            <person name="Lyons E."/>
            <person name="Wicker T."/>
            <person name="Salzberg S.L."/>
            <person name="Devos K.M."/>
            <person name="Dvorak J."/>
        </authorList>
    </citation>
    <scope>NUCLEOTIDE SEQUENCE [LARGE SCALE GENOMIC DNA]</scope>
    <source>
        <strain evidence="2">cv. AL8/78</strain>
    </source>
</reference>
<dbReference type="EnsemblPlants" id="AET1Gv20557300.1">
    <property type="protein sequence ID" value="AET1Gv20557300.1"/>
    <property type="gene ID" value="AET1Gv20557300"/>
</dbReference>
<name>A0A452YX03_AEGTS</name>
<feature type="compositionally biased region" description="Basic residues" evidence="1">
    <location>
        <begin position="32"/>
        <end position="46"/>
    </location>
</feature>
<feature type="region of interest" description="Disordered" evidence="1">
    <location>
        <begin position="1"/>
        <end position="72"/>
    </location>
</feature>
<sequence length="273" mass="29312">MQQLGPPAGMQPVAFNAGSAYKTAAGPPANTRPRKPKGGKGGRPKYHQGAAPPTTTAAAPFMSPQGQQGVAPALVSGPTLTAGHGQMVTIQNQPQLPAQSAGSDGVAMVPKKMWCTKCQSAGHLADDRETPQYCFICNKMNHPMTMRRCPALKMSKPVAMLCGYGTENMAFFQMPDNVCREDLSPQISPTALVTISGGSITPNIVEAEVAKIAQYQQQWTWEAIPHGQNAFLMSFPSEEVLLRVTGFTVFIKSHNVTLELKAWKSEEIRTVSS</sequence>
<dbReference type="InterPro" id="IPR036875">
    <property type="entry name" value="Znf_CCHC_sf"/>
</dbReference>
<proteinExistence type="predicted"/>
<dbReference type="GO" id="GO:0003676">
    <property type="term" value="F:nucleic acid binding"/>
    <property type="evidence" value="ECO:0007669"/>
    <property type="project" value="InterPro"/>
</dbReference>
<reference evidence="3" key="2">
    <citation type="journal article" date="2017" name="Nat. Plants">
        <title>The Aegilops tauschii genome reveals multiple impacts of transposons.</title>
        <authorList>
            <person name="Zhao G."/>
            <person name="Zou C."/>
            <person name="Li K."/>
            <person name="Wang K."/>
            <person name="Li T."/>
            <person name="Gao L."/>
            <person name="Zhang X."/>
            <person name="Wang H."/>
            <person name="Yang Z."/>
            <person name="Liu X."/>
            <person name="Jiang W."/>
            <person name="Mao L."/>
            <person name="Kong X."/>
            <person name="Jiao Y."/>
            <person name="Jia J."/>
        </authorList>
    </citation>
    <scope>NUCLEOTIDE SEQUENCE [LARGE SCALE GENOMIC DNA]</scope>
    <source>
        <strain evidence="3">cv. AL8/78</strain>
    </source>
</reference>
<dbReference type="SUPFAM" id="SSF57756">
    <property type="entry name" value="Retrovirus zinc finger-like domains"/>
    <property type="match status" value="1"/>
</dbReference>
<accession>A0A452YX03</accession>
<organism evidence="2 3">
    <name type="scientific">Aegilops tauschii subsp. strangulata</name>
    <name type="common">Goatgrass</name>
    <dbReference type="NCBI Taxonomy" id="200361"/>
    <lineage>
        <taxon>Eukaryota</taxon>
        <taxon>Viridiplantae</taxon>
        <taxon>Streptophyta</taxon>
        <taxon>Embryophyta</taxon>
        <taxon>Tracheophyta</taxon>
        <taxon>Spermatophyta</taxon>
        <taxon>Magnoliopsida</taxon>
        <taxon>Liliopsida</taxon>
        <taxon>Poales</taxon>
        <taxon>Poaceae</taxon>
        <taxon>BOP clade</taxon>
        <taxon>Pooideae</taxon>
        <taxon>Triticodae</taxon>
        <taxon>Triticeae</taxon>
        <taxon>Triticinae</taxon>
        <taxon>Aegilops</taxon>
    </lineage>
</organism>
<evidence type="ECO:0000313" key="2">
    <source>
        <dbReference type="EnsemblPlants" id="AET1Gv20557300.1"/>
    </source>
</evidence>
<evidence type="ECO:0008006" key="4">
    <source>
        <dbReference type="Google" id="ProtNLM"/>
    </source>
</evidence>
<dbReference type="Gene3D" id="4.10.60.10">
    <property type="entry name" value="Zinc finger, CCHC-type"/>
    <property type="match status" value="1"/>
</dbReference>
<feature type="compositionally biased region" description="Low complexity" evidence="1">
    <location>
        <begin position="50"/>
        <end position="60"/>
    </location>
</feature>
<dbReference type="Gramene" id="AET1Gv20557300.2">
    <property type="protein sequence ID" value="AET1Gv20557300.2"/>
    <property type="gene ID" value="AET1Gv20557300"/>
</dbReference>
<dbReference type="EnsemblPlants" id="AET1Gv20557300.2">
    <property type="protein sequence ID" value="AET1Gv20557300.2"/>
    <property type="gene ID" value="AET1Gv20557300"/>
</dbReference>
<evidence type="ECO:0000313" key="3">
    <source>
        <dbReference type="Proteomes" id="UP000015105"/>
    </source>
</evidence>
<dbReference type="GO" id="GO:0008270">
    <property type="term" value="F:zinc ion binding"/>
    <property type="evidence" value="ECO:0007669"/>
    <property type="project" value="InterPro"/>
</dbReference>